<keyword evidence="7" id="KW-0573">Peptidoglycan synthesis</keyword>
<keyword evidence="4 7" id="KW-0436">Ligase</keyword>
<dbReference type="GO" id="GO:0008764">
    <property type="term" value="F:UDP-N-acetylmuramoylalanine-D-glutamate ligase activity"/>
    <property type="evidence" value="ECO:0007669"/>
    <property type="project" value="UniProtKB-UniRule"/>
</dbReference>
<dbReference type="InterPro" id="IPR013221">
    <property type="entry name" value="Mur_ligase_cen"/>
</dbReference>
<comment type="subcellular location">
    <subcellularLocation>
        <location evidence="1 7">Cytoplasm</location>
    </subcellularLocation>
</comment>
<dbReference type="HAMAP" id="MF_00639">
    <property type="entry name" value="MurD"/>
    <property type="match status" value="1"/>
</dbReference>
<evidence type="ECO:0000313" key="9">
    <source>
        <dbReference type="EMBL" id="ECV1059701.1"/>
    </source>
</evidence>
<sequence length="403" mass="45878">MKISLFGYGKTTQAIAKNLVNKFGPFDIYDDHFQEENKDEWGNHLLNPKEFDEKLSKLEIPSPGFPPNHILIKKAKNLQSEYDFFYDAMPKSIWISGTNGKTTTTQMATHLLSHAGAIMGANVGFPLAELDLNAKIWILETSSFTLHYTHTAKPEIYALLPISADHLSWHGSFENYVKDKLSVLERMNECDIAILPEIYAKTPTKAYIISYKDEFDLAQKMDIDIKKISFKSPFLLDAVMALSIEKILLDTLSYELLNHFVMEKNKLEELQDNQGRLWVNDTKATNENAVMAALNRYKDKKIHLIIGGDDKGVDLSMLFNFMKDFDVELYAIGVNTQKMLDYALKANLKAHKCEFLENAVQEISKTLKNNEVALLSPACASLDQFSSYAQRGEKFKEYVSKIQ</sequence>
<keyword evidence="7" id="KW-0132">Cell division</keyword>
<feature type="domain" description="Mur ligase central" evidence="8">
    <location>
        <begin position="95"/>
        <end position="196"/>
    </location>
</feature>
<dbReference type="EC" id="6.3.2.9" evidence="7"/>
<keyword evidence="3 7" id="KW-0963">Cytoplasm</keyword>
<dbReference type="GO" id="GO:0051301">
    <property type="term" value="P:cell division"/>
    <property type="evidence" value="ECO:0007669"/>
    <property type="project" value="UniProtKB-KW"/>
</dbReference>
<dbReference type="UniPathway" id="UPA00219"/>
<dbReference type="GO" id="GO:0009252">
    <property type="term" value="P:peptidoglycan biosynthetic process"/>
    <property type="evidence" value="ECO:0007669"/>
    <property type="project" value="UniProtKB-UniRule"/>
</dbReference>
<organism evidence="9">
    <name type="scientific">Campylobacter jejuni</name>
    <dbReference type="NCBI Taxonomy" id="197"/>
    <lineage>
        <taxon>Bacteria</taxon>
        <taxon>Pseudomonadati</taxon>
        <taxon>Campylobacterota</taxon>
        <taxon>Epsilonproteobacteria</taxon>
        <taxon>Campylobacterales</taxon>
        <taxon>Campylobacteraceae</taxon>
        <taxon>Campylobacter</taxon>
    </lineage>
</organism>
<keyword evidence="7" id="KW-0961">Cell wall biogenesis/degradation</keyword>
<dbReference type="InterPro" id="IPR036615">
    <property type="entry name" value="Mur_ligase_C_dom_sf"/>
</dbReference>
<accession>A0A6C7UKM2</accession>
<dbReference type="GO" id="GO:0008360">
    <property type="term" value="P:regulation of cell shape"/>
    <property type="evidence" value="ECO:0007669"/>
    <property type="project" value="UniProtKB-KW"/>
</dbReference>
<dbReference type="PANTHER" id="PTHR43692:SF1">
    <property type="entry name" value="UDP-N-ACETYLMURAMOYLALANINE--D-GLUTAMATE LIGASE"/>
    <property type="match status" value="1"/>
</dbReference>
<comment type="catalytic activity">
    <reaction evidence="7">
        <text>UDP-N-acetyl-alpha-D-muramoyl-L-alanine + D-glutamate + ATP = UDP-N-acetyl-alpha-D-muramoyl-L-alanyl-D-glutamate + ADP + phosphate + H(+)</text>
        <dbReference type="Rhea" id="RHEA:16429"/>
        <dbReference type="ChEBI" id="CHEBI:15378"/>
        <dbReference type="ChEBI" id="CHEBI:29986"/>
        <dbReference type="ChEBI" id="CHEBI:30616"/>
        <dbReference type="ChEBI" id="CHEBI:43474"/>
        <dbReference type="ChEBI" id="CHEBI:83898"/>
        <dbReference type="ChEBI" id="CHEBI:83900"/>
        <dbReference type="ChEBI" id="CHEBI:456216"/>
        <dbReference type="EC" id="6.3.2.9"/>
    </reaction>
</comment>
<keyword evidence="5 7" id="KW-0547">Nucleotide-binding</keyword>
<protein>
    <recommendedName>
        <fullName evidence="7">UDP-N-acetylmuramoylalanine--D-glutamate ligase</fullName>
        <ecNumber evidence="7">6.3.2.9</ecNumber>
    </recommendedName>
    <alternativeName>
        <fullName evidence="7">D-glutamic acid-adding enzyme</fullName>
    </alternativeName>
    <alternativeName>
        <fullName evidence="7">UDP-N-acetylmuramoyl-L-alanyl-D-glutamate synthetase</fullName>
    </alternativeName>
</protein>
<evidence type="ECO:0000256" key="5">
    <source>
        <dbReference type="ARBA" id="ARBA00022741"/>
    </source>
</evidence>
<dbReference type="GO" id="GO:0005524">
    <property type="term" value="F:ATP binding"/>
    <property type="evidence" value="ECO:0007669"/>
    <property type="project" value="UniProtKB-UniRule"/>
</dbReference>
<dbReference type="AlphaFoldDB" id="A0A6C7UKM2"/>
<dbReference type="GO" id="GO:0071555">
    <property type="term" value="P:cell wall organization"/>
    <property type="evidence" value="ECO:0007669"/>
    <property type="project" value="UniProtKB-KW"/>
</dbReference>
<dbReference type="Pfam" id="PF08245">
    <property type="entry name" value="Mur_ligase_M"/>
    <property type="match status" value="1"/>
</dbReference>
<dbReference type="PANTHER" id="PTHR43692">
    <property type="entry name" value="UDP-N-ACETYLMURAMOYLALANINE--D-GLUTAMATE LIGASE"/>
    <property type="match status" value="1"/>
</dbReference>
<dbReference type="Gene3D" id="3.90.190.20">
    <property type="entry name" value="Mur ligase, C-terminal domain"/>
    <property type="match status" value="1"/>
</dbReference>
<proteinExistence type="inferred from homology"/>
<dbReference type="GO" id="GO:0005737">
    <property type="term" value="C:cytoplasm"/>
    <property type="evidence" value="ECO:0007669"/>
    <property type="project" value="UniProtKB-SubCell"/>
</dbReference>
<dbReference type="EMBL" id="AAKSZQ010000011">
    <property type="protein sequence ID" value="ECV1059701.1"/>
    <property type="molecule type" value="Genomic_DNA"/>
</dbReference>
<evidence type="ECO:0000256" key="3">
    <source>
        <dbReference type="ARBA" id="ARBA00022490"/>
    </source>
</evidence>
<evidence type="ECO:0000256" key="1">
    <source>
        <dbReference type="ARBA" id="ARBA00004496"/>
    </source>
</evidence>
<evidence type="ECO:0000259" key="8">
    <source>
        <dbReference type="Pfam" id="PF08245"/>
    </source>
</evidence>
<comment type="caution">
    <text evidence="9">The sequence shown here is derived from an EMBL/GenBank/DDBJ whole genome shotgun (WGS) entry which is preliminary data.</text>
</comment>
<comment type="similarity">
    <text evidence="7">Belongs to the MurCDEF family.</text>
</comment>
<name>A0A6C7UKM2_CAMJU</name>
<dbReference type="InterPro" id="IPR036565">
    <property type="entry name" value="Mur-like_cat_sf"/>
</dbReference>
<evidence type="ECO:0000256" key="7">
    <source>
        <dbReference type="HAMAP-Rule" id="MF_00639"/>
    </source>
</evidence>
<keyword evidence="7" id="KW-0131">Cell cycle</keyword>
<feature type="binding site" evidence="7">
    <location>
        <begin position="97"/>
        <end position="103"/>
    </location>
    <ligand>
        <name>ATP</name>
        <dbReference type="ChEBI" id="CHEBI:30616"/>
    </ligand>
</feature>
<dbReference type="InterPro" id="IPR005762">
    <property type="entry name" value="MurD"/>
</dbReference>
<comment type="function">
    <text evidence="7">Cell wall formation. Catalyzes the addition of glutamate to the nucleotide precursor UDP-N-acetylmuramoyl-L-alanine (UMA).</text>
</comment>
<dbReference type="SUPFAM" id="SSF53244">
    <property type="entry name" value="MurD-like peptide ligases, peptide-binding domain"/>
    <property type="match status" value="1"/>
</dbReference>
<keyword evidence="7" id="KW-0133">Cell shape</keyword>
<dbReference type="Gene3D" id="3.40.1190.10">
    <property type="entry name" value="Mur-like, catalytic domain"/>
    <property type="match status" value="1"/>
</dbReference>
<keyword evidence="6 7" id="KW-0067">ATP-binding</keyword>
<dbReference type="NCBIfam" id="TIGR01087">
    <property type="entry name" value="murD"/>
    <property type="match status" value="1"/>
</dbReference>
<reference evidence="9" key="1">
    <citation type="submission" date="2019-09" db="EMBL/GenBank/DDBJ databases">
        <authorList>
            <consortium name="GenomeTrakr network: Whole genome sequencing for foodborne pathogen traceback"/>
        </authorList>
    </citation>
    <scope>NUCLEOTIDE SEQUENCE</scope>
    <source>
        <strain evidence="9">TTU_586</strain>
    </source>
</reference>
<evidence type="ECO:0000256" key="2">
    <source>
        <dbReference type="ARBA" id="ARBA00004752"/>
    </source>
</evidence>
<evidence type="ECO:0000256" key="4">
    <source>
        <dbReference type="ARBA" id="ARBA00022598"/>
    </source>
</evidence>
<dbReference type="SUPFAM" id="SSF53623">
    <property type="entry name" value="MurD-like peptide ligases, catalytic domain"/>
    <property type="match status" value="1"/>
</dbReference>
<evidence type="ECO:0000256" key="6">
    <source>
        <dbReference type="ARBA" id="ARBA00022840"/>
    </source>
</evidence>
<gene>
    <name evidence="7" type="primary">murD</name>
    <name evidence="9" type="ORF">F2N15_05755</name>
</gene>
<comment type="pathway">
    <text evidence="2 7">Cell wall biogenesis; peptidoglycan biosynthesis.</text>
</comment>